<dbReference type="EMBL" id="CP123584">
    <property type="protein sequence ID" value="WZK90022.1"/>
    <property type="molecule type" value="Genomic_DNA"/>
</dbReference>
<dbReference type="Pfam" id="PF01103">
    <property type="entry name" value="Omp85"/>
    <property type="match status" value="1"/>
</dbReference>
<evidence type="ECO:0000256" key="2">
    <source>
        <dbReference type="ARBA" id="ARBA00022452"/>
    </source>
</evidence>
<feature type="chain" id="PRO_5045073934" evidence="4">
    <location>
        <begin position="32"/>
        <end position="605"/>
    </location>
</feature>
<keyword evidence="3" id="KW-0472">Membrane</keyword>
<comment type="subcellular location">
    <subcellularLocation>
        <location evidence="1">Membrane</location>
    </subcellularLocation>
</comment>
<sequence>MVLLPVRVRSRALMLAISSAILCVSAPPSDAVETTLSAPQSTDELREQLIGSSAIMGAETQGLDTVQELLAASLSDYRTLVQVLYNAGYFSPTVNIRLDGREAATIPPLNPPGAVNKIAITVDPGRLFTFGLTRVAPLPPDTKLPTAFATGQTAGTGAIRDAAVTGQQAWRNAGHAKARVGAQRITANHATDTIDADIQLSPGPQLTFGNLNLTGETRVRPDAIQRIAGFPTGQVFSPDQAQLVGTRLRRTGTFASVALREAETPNPDGSLDFTAEFADLPQRRLTFGAELSSNEGLDLTANWMHRNLFGGAEKLRFESRITNIGGNTDIGGRIGLRLDRPDTLGPDDNTYYLAEVESLDELHYSAVQGLLGMGVRREFSKGVFGEAALIGSTILADDAFGTNRRFKFFGVPLRLEMDKRDSKVSATKGYFLNATAMPYAGYDGTASGLRLTADGRMYRRLGGNDGRLVIAGRLQLGSIIGPSLQDVSPTMSFFSGGAGSVRGQPYQSLGIPVGTGSAGGRSYLAGSAEIRGYVSEKISLVGFYDVGLIGRDAFVTGGSTQHSGAGIGVRYDLGGFGPLRLDLAYPTSGPTSDGLQFYIGIGQAF</sequence>
<reference evidence="6 7" key="1">
    <citation type="submission" date="2023-04" db="EMBL/GenBank/DDBJ databases">
        <title>Complete genome sequence of Alisedimentitalea scapharcae.</title>
        <authorList>
            <person name="Rong J.-C."/>
            <person name="Yi M.-L."/>
            <person name="Zhao Q."/>
        </authorList>
    </citation>
    <scope>NUCLEOTIDE SEQUENCE [LARGE SCALE GENOMIC DNA]</scope>
    <source>
        <strain evidence="6 7">KCTC 42119</strain>
    </source>
</reference>
<feature type="domain" description="Bacterial surface antigen (D15)" evidence="5">
    <location>
        <begin position="400"/>
        <end position="605"/>
    </location>
</feature>
<keyword evidence="2" id="KW-0812">Transmembrane</keyword>
<dbReference type="Proteomes" id="UP001623232">
    <property type="component" value="Chromosome"/>
</dbReference>
<keyword evidence="7" id="KW-1185">Reference proteome</keyword>
<dbReference type="PANTHER" id="PTHR12815:SF42">
    <property type="entry name" value="BACTERIAL SURFACE ANTIGEN (D15) DOMAIN-CONTAINING PROTEIN"/>
    <property type="match status" value="1"/>
</dbReference>
<accession>A0ABZ2XXA3</accession>
<evidence type="ECO:0000259" key="5">
    <source>
        <dbReference type="Pfam" id="PF01103"/>
    </source>
</evidence>
<keyword evidence="2" id="KW-1134">Transmembrane beta strand</keyword>
<name>A0ABZ2XXA3_9RHOB</name>
<dbReference type="RefSeq" id="WP_406648529.1">
    <property type="nucleotide sequence ID" value="NZ_CP123584.1"/>
</dbReference>
<dbReference type="InterPro" id="IPR000184">
    <property type="entry name" value="Bac_surfAg_D15"/>
</dbReference>
<dbReference type="Gene3D" id="3.10.20.310">
    <property type="entry name" value="membrane protein fhac"/>
    <property type="match status" value="1"/>
</dbReference>
<evidence type="ECO:0000256" key="1">
    <source>
        <dbReference type="ARBA" id="ARBA00004370"/>
    </source>
</evidence>
<evidence type="ECO:0000256" key="3">
    <source>
        <dbReference type="ARBA" id="ARBA00023136"/>
    </source>
</evidence>
<protein>
    <submittedName>
        <fullName evidence="6">Autotransporter assembly complex protein TamA</fullName>
    </submittedName>
</protein>
<evidence type="ECO:0000313" key="7">
    <source>
        <dbReference type="Proteomes" id="UP001623232"/>
    </source>
</evidence>
<evidence type="ECO:0000256" key="4">
    <source>
        <dbReference type="SAM" id="SignalP"/>
    </source>
</evidence>
<proteinExistence type="predicted"/>
<organism evidence="6 7">
    <name type="scientific">Aliisedimentitalea scapharcae</name>
    <dbReference type="NCBI Taxonomy" id="1524259"/>
    <lineage>
        <taxon>Bacteria</taxon>
        <taxon>Pseudomonadati</taxon>
        <taxon>Pseudomonadota</taxon>
        <taxon>Alphaproteobacteria</taxon>
        <taxon>Rhodobacterales</taxon>
        <taxon>Roseobacteraceae</taxon>
        <taxon>Aliisedimentitalea</taxon>
    </lineage>
</organism>
<gene>
    <name evidence="6" type="ORF">QEZ52_05610</name>
</gene>
<dbReference type="InterPro" id="IPR039910">
    <property type="entry name" value="D15-like"/>
</dbReference>
<feature type="signal peptide" evidence="4">
    <location>
        <begin position="1"/>
        <end position="31"/>
    </location>
</feature>
<dbReference type="Gene3D" id="2.40.160.50">
    <property type="entry name" value="membrane protein fhac: a member of the omp85/tpsb transporter family"/>
    <property type="match status" value="1"/>
</dbReference>
<keyword evidence="4" id="KW-0732">Signal</keyword>
<dbReference type="PANTHER" id="PTHR12815">
    <property type="entry name" value="SORTING AND ASSEMBLY MACHINERY SAMM50 PROTEIN FAMILY MEMBER"/>
    <property type="match status" value="1"/>
</dbReference>
<evidence type="ECO:0000313" key="6">
    <source>
        <dbReference type="EMBL" id="WZK90022.1"/>
    </source>
</evidence>